<reference evidence="2 3" key="1">
    <citation type="journal article" date="2012" name="PLoS Pathog.">
        <title>Diverse lifestyles and strategies of plant pathogenesis encoded in the genomes of eighteen Dothideomycetes fungi.</title>
        <authorList>
            <person name="Ohm R.A."/>
            <person name="Feau N."/>
            <person name="Henrissat B."/>
            <person name="Schoch C.L."/>
            <person name="Horwitz B.A."/>
            <person name="Barry K.W."/>
            <person name="Condon B.J."/>
            <person name="Copeland A.C."/>
            <person name="Dhillon B."/>
            <person name="Glaser F."/>
            <person name="Hesse C.N."/>
            <person name="Kosti I."/>
            <person name="LaButti K."/>
            <person name="Lindquist E.A."/>
            <person name="Lucas S."/>
            <person name="Salamov A.A."/>
            <person name="Bradshaw R.E."/>
            <person name="Ciuffetti L."/>
            <person name="Hamelin R.C."/>
            <person name="Kema G.H.J."/>
            <person name="Lawrence C."/>
            <person name="Scott J.A."/>
            <person name="Spatafora J.W."/>
            <person name="Turgeon B.G."/>
            <person name="de Wit P.J.G.M."/>
            <person name="Zhong S."/>
            <person name="Goodwin S.B."/>
            <person name="Grigoriev I.V."/>
        </authorList>
    </citation>
    <scope>NUCLEOTIDE SEQUENCE [LARGE SCALE GENOMIC DNA]</scope>
    <source>
        <strain evidence="3">C5 / ATCC 48332 / race O</strain>
    </source>
</reference>
<feature type="region of interest" description="Disordered" evidence="1">
    <location>
        <begin position="1"/>
        <end position="51"/>
    </location>
</feature>
<proteinExistence type="predicted"/>
<feature type="non-terminal residue" evidence="2">
    <location>
        <position position="1"/>
    </location>
</feature>
<dbReference type="HOGENOM" id="CLU_3147116_0_0_1"/>
<evidence type="ECO:0000313" key="3">
    <source>
        <dbReference type="Proteomes" id="UP000016936"/>
    </source>
</evidence>
<dbReference type="AlphaFoldDB" id="M2T8V3"/>
<evidence type="ECO:0000313" key="2">
    <source>
        <dbReference type="EMBL" id="EMD93980.1"/>
    </source>
</evidence>
<dbReference type="Proteomes" id="UP000016936">
    <property type="component" value="Unassembled WGS sequence"/>
</dbReference>
<sequence>ISRENRKVHYTKEEQKKVIASRLRHSRKSENLAKNKKKKMRLQQSKERALT</sequence>
<accession>M2T8V3</accession>
<gene>
    <name evidence="2" type="ORF">COCHEDRAFT_1020125</name>
</gene>
<evidence type="ECO:0000256" key="1">
    <source>
        <dbReference type="SAM" id="MobiDB-lite"/>
    </source>
</evidence>
<keyword evidence="3" id="KW-1185">Reference proteome</keyword>
<reference evidence="3" key="2">
    <citation type="journal article" date="2013" name="PLoS Genet.">
        <title>Comparative genome structure, secondary metabolite, and effector coding capacity across Cochliobolus pathogens.</title>
        <authorList>
            <person name="Condon B.J."/>
            <person name="Leng Y."/>
            <person name="Wu D."/>
            <person name="Bushley K.E."/>
            <person name="Ohm R.A."/>
            <person name="Otillar R."/>
            <person name="Martin J."/>
            <person name="Schackwitz W."/>
            <person name="Grimwood J."/>
            <person name="MohdZainudin N."/>
            <person name="Xue C."/>
            <person name="Wang R."/>
            <person name="Manning V.A."/>
            <person name="Dhillon B."/>
            <person name="Tu Z.J."/>
            <person name="Steffenson B.J."/>
            <person name="Salamov A."/>
            <person name="Sun H."/>
            <person name="Lowry S."/>
            <person name="LaButti K."/>
            <person name="Han J."/>
            <person name="Copeland A."/>
            <person name="Lindquist E."/>
            <person name="Barry K."/>
            <person name="Schmutz J."/>
            <person name="Baker S.E."/>
            <person name="Ciuffetti L.M."/>
            <person name="Grigoriev I.V."/>
            <person name="Zhong S."/>
            <person name="Turgeon B.G."/>
        </authorList>
    </citation>
    <scope>NUCLEOTIDE SEQUENCE [LARGE SCALE GENOMIC DNA]</scope>
    <source>
        <strain evidence="3">C5 / ATCC 48332 / race O</strain>
    </source>
</reference>
<name>M2T8V3_COCH5</name>
<protein>
    <submittedName>
        <fullName evidence="2">Uncharacterized protein</fullName>
    </submittedName>
</protein>
<dbReference type="EMBL" id="KB445572">
    <property type="protein sequence ID" value="EMD93980.1"/>
    <property type="molecule type" value="Genomic_DNA"/>
</dbReference>
<organism evidence="2 3">
    <name type="scientific">Cochliobolus heterostrophus (strain C5 / ATCC 48332 / race O)</name>
    <name type="common">Southern corn leaf blight fungus</name>
    <name type="synonym">Bipolaris maydis</name>
    <dbReference type="NCBI Taxonomy" id="701091"/>
    <lineage>
        <taxon>Eukaryota</taxon>
        <taxon>Fungi</taxon>
        <taxon>Dikarya</taxon>
        <taxon>Ascomycota</taxon>
        <taxon>Pezizomycotina</taxon>
        <taxon>Dothideomycetes</taxon>
        <taxon>Pleosporomycetidae</taxon>
        <taxon>Pleosporales</taxon>
        <taxon>Pleosporineae</taxon>
        <taxon>Pleosporaceae</taxon>
        <taxon>Bipolaris</taxon>
    </lineage>
</organism>
<feature type="compositionally biased region" description="Basic and acidic residues" evidence="1">
    <location>
        <begin position="1"/>
        <end position="17"/>
    </location>
</feature>